<dbReference type="GO" id="GO:0016887">
    <property type="term" value="F:ATP hydrolysis activity"/>
    <property type="evidence" value="ECO:0007669"/>
    <property type="project" value="InterPro"/>
</dbReference>
<evidence type="ECO:0000313" key="7">
    <source>
        <dbReference type="EMBL" id="EFC41666.1"/>
    </source>
</evidence>
<dbReference type="eggNOG" id="KOG0743">
    <property type="taxonomic scope" value="Eukaryota"/>
</dbReference>
<sequence>MFISSLIENVSQGGGIVSSSENVTLFSSSFIILMGVVGYVMYFLKDTLEEFIRRLFFFMLDLSDADQEFVWFFTFFSFHPYTNHGSSHIKPYQKKANKVNDYDDDPLEYDGFDLGKDEEFKKTKFVPAPGYHVIYIEGKPLLINMISTMPTNGNIMKAKENVEIYKPKYDFIDAILRMIVPCTDDNNCPDPLTMAKRAGLNTSSFLSQRYDENGKVIAKTQKISSSNYFKELMANCYYINTLYMKSKTTIYTQNYGRWAASCVKHKRDKNSVILDNGVWESLYTDVEQFLNSRDWYFDQGIPYRRGYLLYGPPGTGKSSTIGSIAAAFNMNICVVNLASKELSDEDLNAMFSSAPLDALIVLEDIDSSFMNSTVEEKKPSKKEDGEEKEDEEPSEISNVIQTKSQVTFKSRMIFMTTNYKDKLPPALIRNGRIDKKIFIGYATEHQVKAYVKKFYEKDNLSEEEFSTLIEQFWNKIKNMSICMAQLQGFLLLYRHSLKDLVNAADEFEKFTKDEI</sequence>
<evidence type="ECO:0000256" key="1">
    <source>
        <dbReference type="ARBA" id="ARBA00007448"/>
    </source>
</evidence>
<protein>
    <submittedName>
        <fullName evidence="7">Predicted protein</fullName>
    </submittedName>
</protein>
<feature type="region of interest" description="Disordered" evidence="4">
    <location>
        <begin position="371"/>
        <end position="395"/>
    </location>
</feature>
<dbReference type="InterPro" id="IPR050747">
    <property type="entry name" value="Mitochondrial_chaperone_BCS1"/>
</dbReference>
<dbReference type="Pfam" id="PF00004">
    <property type="entry name" value="AAA"/>
    <property type="match status" value="1"/>
</dbReference>
<dbReference type="AlphaFoldDB" id="D2VNI1"/>
<dbReference type="SMART" id="SM00382">
    <property type="entry name" value="AAA"/>
    <property type="match status" value="1"/>
</dbReference>
<dbReference type="EMBL" id="GG738884">
    <property type="protein sequence ID" value="EFC41666.1"/>
    <property type="molecule type" value="Genomic_DNA"/>
</dbReference>
<name>D2VNI1_NAEGR</name>
<evidence type="ECO:0000256" key="3">
    <source>
        <dbReference type="ARBA" id="ARBA00022840"/>
    </source>
</evidence>
<keyword evidence="5" id="KW-0472">Membrane</keyword>
<dbReference type="STRING" id="5762.D2VNI1"/>
<feature type="domain" description="AAA+ ATPase" evidence="6">
    <location>
        <begin position="303"/>
        <end position="443"/>
    </location>
</feature>
<keyword evidence="5" id="KW-1133">Transmembrane helix</keyword>
<keyword evidence="3" id="KW-0067">ATP-binding</keyword>
<evidence type="ECO:0000259" key="6">
    <source>
        <dbReference type="SMART" id="SM00382"/>
    </source>
</evidence>
<reference evidence="7 8" key="1">
    <citation type="journal article" date="2010" name="Cell">
        <title>The genome of Naegleria gruberi illuminates early eukaryotic versatility.</title>
        <authorList>
            <person name="Fritz-Laylin L.K."/>
            <person name="Prochnik S.E."/>
            <person name="Ginger M.L."/>
            <person name="Dacks J.B."/>
            <person name="Carpenter M.L."/>
            <person name="Field M.C."/>
            <person name="Kuo A."/>
            <person name="Paredez A."/>
            <person name="Chapman J."/>
            <person name="Pham J."/>
            <person name="Shu S."/>
            <person name="Neupane R."/>
            <person name="Cipriano M."/>
            <person name="Mancuso J."/>
            <person name="Tu H."/>
            <person name="Salamov A."/>
            <person name="Lindquist E."/>
            <person name="Shapiro H."/>
            <person name="Lucas S."/>
            <person name="Grigoriev I.V."/>
            <person name="Cande W.Z."/>
            <person name="Fulton C."/>
            <person name="Rokhsar D.S."/>
            <person name="Dawson S.C."/>
        </authorList>
    </citation>
    <scope>NUCLEOTIDE SEQUENCE [LARGE SCALE GENOMIC DNA]</scope>
    <source>
        <strain evidence="7 8">NEG-M</strain>
    </source>
</reference>
<dbReference type="GeneID" id="8851411"/>
<comment type="similarity">
    <text evidence="1">Belongs to the AAA ATPase family. BCS1 subfamily.</text>
</comment>
<evidence type="ECO:0000313" key="8">
    <source>
        <dbReference type="Proteomes" id="UP000006671"/>
    </source>
</evidence>
<gene>
    <name evidence="7" type="ORF">NAEGRDRAFT_70508</name>
</gene>
<evidence type="ECO:0000256" key="2">
    <source>
        <dbReference type="ARBA" id="ARBA00022741"/>
    </source>
</evidence>
<keyword evidence="5" id="KW-0812">Transmembrane</keyword>
<dbReference type="OrthoDB" id="10251412at2759"/>
<dbReference type="InterPro" id="IPR027417">
    <property type="entry name" value="P-loop_NTPase"/>
</dbReference>
<dbReference type="Pfam" id="PF25426">
    <property type="entry name" value="AAA_lid_BCS1"/>
    <property type="match status" value="1"/>
</dbReference>
<dbReference type="Gene3D" id="3.40.50.300">
    <property type="entry name" value="P-loop containing nucleotide triphosphate hydrolases"/>
    <property type="match status" value="1"/>
</dbReference>
<organism evidence="8">
    <name type="scientific">Naegleria gruberi</name>
    <name type="common">Amoeba</name>
    <dbReference type="NCBI Taxonomy" id="5762"/>
    <lineage>
        <taxon>Eukaryota</taxon>
        <taxon>Discoba</taxon>
        <taxon>Heterolobosea</taxon>
        <taxon>Tetramitia</taxon>
        <taxon>Eutetramitia</taxon>
        <taxon>Vahlkampfiidae</taxon>
        <taxon>Naegleria</taxon>
    </lineage>
</organism>
<dbReference type="InParanoid" id="D2VNI1"/>
<keyword evidence="8" id="KW-1185">Reference proteome</keyword>
<dbReference type="RefSeq" id="XP_002674410.1">
    <property type="nucleotide sequence ID" value="XM_002674364.1"/>
</dbReference>
<proteinExistence type="inferred from homology"/>
<dbReference type="SUPFAM" id="SSF52540">
    <property type="entry name" value="P-loop containing nucleoside triphosphate hydrolases"/>
    <property type="match status" value="1"/>
</dbReference>
<feature type="transmembrane region" description="Helical" evidence="5">
    <location>
        <begin position="25"/>
        <end position="44"/>
    </location>
</feature>
<dbReference type="InterPro" id="IPR003959">
    <property type="entry name" value="ATPase_AAA_core"/>
</dbReference>
<dbReference type="KEGG" id="ngr:NAEGRDRAFT_70508"/>
<accession>D2VNI1</accession>
<evidence type="ECO:0000256" key="4">
    <source>
        <dbReference type="SAM" id="MobiDB-lite"/>
    </source>
</evidence>
<dbReference type="PANTHER" id="PTHR23070">
    <property type="entry name" value="BCS1 AAA-TYPE ATPASE"/>
    <property type="match status" value="1"/>
</dbReference>
<dbReference type="GO" id="GO:0005524">
    <property type="term" value="F:ATP binding"/>
    <property type="evidence" value="ECO:0007669"/>
    <property type="project" value="UniProtKB-KW"/>
</dbReference>
<dbReference type="InterPro" id="IPR003593">
    <property type="entry name" value="AAA+_ATPase"/>
</dbReference>
<keyword evidence="2" id="KW-0547">Nucleotide-binding</keyword>
<dbReference type="InterPro" id="IPR057495">
    <property type="entry name" value="AAA_lid_BCS1"/>
</dbReference>
<feature type="compositionally biased region" description="Basic and acidic residues" evidence="4">
    <location>
        <begin position="374"/>
        <end position="385"/>
    </location>
</feature>
<dbReference type="Proteomes" id="UP000006671">
    <property type="component" value="Unassembled WGS sequence"/>
</dbReference>
<evidence type="ECO:0000256" key="5">
    <source>
        <dbReference type="SAM" id="Phobius"/>
    </source>
</evidence>
<dbReference type="VEuPathDB" id="AmoebaDB:NAEGRDRAFT_70508"/>